<sequence length="552" mass="63388">MANSNLRNTGSNNNRDRVEDRSDLCDVMIRVGEHLDVKTFYADSKLLSSKCSYFRTALSSNWARKEDGVFIIEKPNISPKVFENILRYIKGGDVNWNALDGQEFLGIWLAAEEFMLDELEKKVREFFETKEERLRPNFIQILRLVYQNDSLERFRGNCVDIINTTTWFQDNPEFDSLDGSIFQSLLNDEEHYVYDGVMWNLLIQWACAQTPKLDISKRDKWSVEEFESLRSRISHFLPYIKFSLISRNDFYENVLPCKAILPAETTSNASLQYYLHYIDEDGNPRPDVLRPNVTLDDSKIVNHTHVAVIARWIDSGREKENNNCFDISASISIHSFDSNSNNTLDETSSTEGDQEPAHDAKTKSDEKVSKHSWKPSSLKRLWPLRKHKKPSNADPTSTKKTLALYPAFKLRPLQLHLTTPRTPRKGATVVVASVSRTRFIVGGYYPISTEGSYPIMVFAGSMDAFIFSFGEGDNPEEESIISRVLKEHAHEAICRTLYGPGFGDNDLIIKLAGQDQPKNGICGKRFYEKQIMDTSMFNFDEVEVFQIIKKDR</sequence>
<dbReference type="EMBL" id="CAJVPT010004912">
    <property type="protein sequence ID" value="CAG8513637.1"/>
    <property type="molecule type" value="Genomic_DNA"/>
</dbReference>
<reference evidence="1" key="1">
    <citation type="submission" date="2021-06" db="EMBL/GenBank/DDBJ databases">
        <authorList>
            <person name="Kallberg Y."/>
            <person name="Tangrot J."/>
            <person name="Rosling A."/>
        </authorList>
    </citation>
    <scope>NUCLEOTIDE SEQUENCE</scope>
    <source>
        <strain evidence="1">CL356</strain>
    </source>
</reference>
<protein>
    <submittedName>
        <fullName evidence="1">13074_t:CDS:1</fullName>
    </submittedName>
</protein>
<name>A0ACA9L7F4_9GLOM</name>
<organism evidence="1 2">
    <name type="scientific">Acaulospora colombiana</name>
    <dbReference type="NCBI Taxonomy" id="27376"/>
    <lineage>
        <taxon>Eukaryota</taxon>
        <taxon>Fungi</taxon>
        <taxon>Fungi incertae sedis</taxon>
        <taxon>Mucoromycota</taxon>
        <taxon>Glomeromycotina</taxon>
        <taxon>Glomeromycetes</taxon>
        <taxon>Diversisporales</taxon>
        <taxon>Acaulosporaceae</taxon>
        <taxon>Acaulospora</taxon>
    </lineage>
</organism>
<dbReference type="Proteomes" id="UP000789525">
    <property type="component" value="Unassembled WGS sequence"/>
</dbReference>
<accession>A0ACA9L7F4</accession>
<proteinExistence type="predicted"/>
<evidence type="ECO:0000313" key="2">
    <source>
        <dbReference type="Proteomes" id="UP000789525"/>
    </source>
</evidence>
<evidence type="ECO:0000313" key="1">
    <source>
        <dbReference type="EMBL" id="CAG8513637.1"/>
    </source>
</evidence>
<gene>
    <name evidence="1" type="ORF">ACOLOM_LOCUS3331</name>
</gene>
<keyword evidence="2" id="KW-1185">Reference proteome</keyword>
<comment type="caution">
    <text evidence="1">The sequence shown here is derived from an EMBL/GenBank/DDBJ whole genome shotgun (WGS) entry which is preliminary data.</text>
</comment>